<dbReference type="EMBL" id="LT629774">
    <property type="protein sequence ID" value="SDS41913.1"/>
    <property type="molecule type" value="Genomic_DNA"/>
</dbReference>
<name>A0A1H1S219_9FLAO</name>
<evidence type="ECO:0000259" key="1">
    <source>
        <dbReference type="Pfam" id="PF14213"/>
    </source>
</evidence>
<dbReference type="InterPro" id="IPR025474">
    <property type="entry name" value="DUF4325"/>
</dbReference>
<accession>A0A1H1S219</accession>
<organism evidence="2 3">
    <name type="scientific">Winogradskyella sediminis</name>
    <dbReference type="NCBI Taxonomy" id="1382466"/>
    <lineage>
        <taxon>Bacteria</taxon>
        <taxon>Pseudomonadati</taxon>
        <taxon>Bacteroidota</taxon>
        <taxon>Flavobacteriia</taxon>
        <taxon>Flavobacteriales</taxon>
        <taxon>Flavobacteriaceae</taxon>
        <taxon>Winogradskyella</taxon>
    </lineage>
</organism>
<dbReference type="STRING" id="1249933.SAMN04489797_1561"/>
<feature type="domain" description="DUF4325" evidence="1">
    <location>
        <begin position="45"/>
        <end position="78"/>
    </location>
</feature>
<sequence length="96" mass="11075">MKNLILKDLVKNSSSNEEGMVLFNVFQEAYLNNTQILLEIGSDISMSSSFLNTSIGEFLDKYGFLKFKETVKIKGSENQFNRLNNYINKYKDLYIA</sequence>
<dbReference type="Pfam" id="PF14213">
    <property type="entry name" value="DUF4325"/>
    <property type="match status" value="1"/>
</dbReference>
<keyword evidence="3" id="KW-1185">Reference proteome</keyword>
<reference evidence="2 3" key="1">
    <citation type="submission" date="2016-10" db="EMBL/GenBank/DDBJ databases">
        <authorList>
            <person name="Varghese N."/>
            <person name="Submissions S."/>
        </authorList>
    </citation>
    <scope>NUCLEOTIDE SEQUENCE [LARGE SCALE GENOMIC DNA]</scope>
    <source>
        <strain evidence="2 3">RHA_55</strain>
    </source>
</reference>
<dbReference type="Proteomes" id="UP000198963">
    <property type="component" value="Chromosome I"/>
</dbReference>
<dbReference type="AlphaFoldDB" id="A0A1H1S219"/>
<evidence type="ECO:0000313" key="2">
    <source>
        <dbReference type="EMBL" id="SDS41913.1"/>
    </source>
</evidence>
<gene>
    <name evidence="2" type="ORF">SAMN04489797_1561</name>
</gene>
<dbReference type="RefSeq" id="WP_092445874.1">
    <property type="nucleotide sequence ID" value="NZ_LT629774.1"/>
</dbReference>
<proteinExistence type="predicted"/>
<protein>
    <recommendedName>
        <fullName evidence="1">DUF4325 domain-containing protein</fullName>
    </recommendedName>
</protein>
<evidence type="ECO:0000313" key="3">
    <source>
        <dbReference type="Proteomes" id="UP000198963"/>
    </source>
</evidence>